<name>A0A4C2AGK7_EUMVA</name>
<protein>
    <submittedName>
        <fullName evidence="1">Uncharacterized protein</fullName>
    </submittedName>
</protein>
<dbReference type="EMBL" id="BGZK01003013">
    <property type="protein sequence ID" value="GBP97837.1"/>
    <property type="molecule type" value="Genomic_DNA"/>
</dbReference>
<reference evidence="1 2" key="1">
    <citation type="journal article" date="2019" name="Commun. Biol.">
        <title>The bagworm genome reveals a unique fibroin gene that provides high tensile strength.</title>
        <authorList>
            <person name="Kono N."/>
            <person name="Nakamura H."/>
            <person name="Ohtoshi R."/>
            <person name="Tomita M."/>
            <person name="Numata K."/>
            <person name="Arakawa K."/>
        </authorList>
    </citation>
    <scope>NUCLEOTIDE SEQUENCE [LARGE SCALE GENOMIC DNA]</scope>
</reference>
<keyword evidence="2" id="KW-1185">Reference proteome</keyword>
<dbReference type="Proteomes" id="UP000299102">
    <property type="component" value="Unassembled WGS sequence"/>
</dbReference>
<organism evidence="1 2">
    <name type="scientific">Eumeta variegata</name>
    <name type="common">Bagworm moth</name>
    <name type="synonym">Eumeta japonica</name>
    <dbReference type="NCBI Taxonomy" id="151549"/>
    <lineage>
        <taxon>Eukaryota</taxon>
        <taxon>Metazoa</taxon>
        <taxon>Ecdysozoa</taxon>
        <taxon>Arthropoda</taxon>
        <taxon>Hexapoda</taxon>
        <taxon>Insecta</taxon>
        <taxon>Pterygota</taxon>
        <taxon>Neoptera</taxon>
        <taxon>Endopterygota</taxon>
        <taxon>Lepidoptera</taxon>
        <taxon>Glossata</taxon>
        <taxon>Ditrysia</taxon>
        <taxon>Tineoidea</taxon>
        <taxon>Psychidae</taxon>
        <taxon>Oiketicinae</taxon>
        <taxon>Eumeta</taxon>
    </lineage>
</organism>
<comment type="caution">
    <text evidence="1">The sequence shown here is derived from an EMBL/GenBank/DDBJ whole genome shotgun (WGS) entry which is preliminary data.</text>
</comment>
<proteinExistence type="predicted"/>
<accession>A0A4C2AGK7</accession>
<evidence type="ECO:0000313" key="1">
    <source>
        <dbReference type="EMBL" id="GBP97837.1"/>
    </source>
</evidence>
<dbReference type="AlphaFoldDB" id="A0A4C2AGK7"/>
<evidence type="ECO:0000313" key="2">
    <source>
        <dbReference type="Proteomes" id="UP000299102"/>
    </source>
</evidence>
<sequence>MYSLVQCANELDRRSAPAGELLELVPSFPVHSSLVRAYVVTNGRHCSLVAHALLVWGGVMCALNVSSRGREAAGTRAAYTQRTLARLLMVTDADDQIIKMQ</sequence>
<gene>
    <name evidence="1" type="ORF">EVAR_70827_1</name>
</gene>